<feature type="non-terminal residue" evidence="1">
    <location>
        <position position="78"/>
    </location>
</feature>
<reference evidence="1" key="1">
    <citation type="journal article" date="2013" name="BMC Genomics">
        <title>Unscrambling butterfly oogenesis.</title>
        <authorList>
            <person name="Carter J.M."/>
            <person name="Baker S.C."/>
            <person name="Pink R."/>
            <person name="Carter D.R."/>
            <person name="Collins A."/>
            <person name="Tomlin J."/>
            <person name="Gibbs M."/>
            <person name="Breuker C.J."/>
        </authorList>
    </citation>
    <scope>NUCLEOTIDE SEQUENCE</scope>
    <source>
        <tissue evidence="1">Ovary</tissue>
    </source>
</reference>
<sequence length="78" mass="9202">TGPPARVARQVLLQRGVHYPRPDVVGTGCVDNAWHERLFWNWWWRRRVFRFCLRRRYVRLPAVPGTLRVVIAGVPVLV</sequence>
<feature type="non-terminal residue" evidence="1">
    <location>
        <position position="1"/>
    </location>
</feature>
<accession>S4PIF2</accession>
<protein>
    <submittedName>
        <fullName evidence="1">Uncharacterized protein</fullName>
    </submittedName>
</protein>
<reference evidence="1" key="2">
    <citation type="submission" date="2013-05" db="EMBL/GenBank/DDBJ databases">
        <authorList>
            <person name="Carter J.-M."/>
            <person name="Baker S.C."/>
            <person name="Pink R."/>
            <person name="Carter D.R.F."/>
            <person name="Collins A."/>
            <person name="Tomlin J."/>
            <person name="Gibbs M."/>
            <person name="Breuker C.J."/>
        </authorList>
    </citation>
    <scope>NUCLEOTIDE SEQUENCE</scope>
    <source>
        <tissue evidence="1">Ovary</tissue>
    </source>
</reference>
<organism evidence="1">
    <name type="scientific">Pararge aegeria</name>
    <name type="common">speckled wood butterfly</name>
    <dbReference type="NCBI Taxonomy" id="116150"/>
    <lineage>
        <taxon>Eukaryota</taxon>
        <taxon>Metazoa</taxon>
        <taxon>Ecdysozoa</taxon>
        <taxon>Arthropoda</taxon>
        <taxon>Hexapoda</taxon>
        <taxon>Insecta</taxon>
        <taxon>Pterygota</taxon>
        <taxon>Neoptera</taxon>
        <taxon>Endopterygota</taxon>
        <taxon>Lepidoptera</taxon>
        <taxon>Glossata</taxon>
        <taxon>Ditrysia</taxon>
        <taxon>Papilionoidea</taxon>
        <taxon>Nymphalidae</taxon>
        <taxon>Satyrinae</taxon>
        <taxon>Satyrini</taxon>
        <taxon>Parargina</taxon>
        <taxon>Pararge</taxon>
    </lineage>
</organism>
<evidence type="ECO:0000313" key="1">
    <source>
        <dbReference type="EMBL" id="JAA90699.1"/>
    </source>
</evidence>
<name>S4PIF2_9NEOP</name>
<dbReference type="AlphaFoldDB" id="S4PIF2"/>
<dbReference type="EMBL" id="GAIX01001861">
    <property type="protein sequence ID" value="JAA90699.1"/>
    <property type="molecule type" value="Transcribed_RNA"/>
</dbReference>
<proteinExistence type="predicted"/>